<dbReference type="InterPro" id="IPR002559">
    <property type="entry name" value="Transposase_11"/>
</dbReference>
<comment type="caution">
    <text evidence="2">The sequence shown here is derived from an EMBL/GenBank/DDBJ whole genome shotgun (WGS) entry which is preliminary data.</text>
</comment>
<accession>A0A937W2S9</accession>
<organism evidence="2 3">
    <name type="scientific">Tectimicrobiota bacterium</name>
    <dbReference type="NCBI Taxonomy" id="2528274"/>
    <lineage>
        <taxon>Bacteria</taxon>
        <taxon>Pseudomonadati</taxon>
        <taxon>Nitrospinota/Tectimicrobiota group</taxon>
        <taxon>Candidatus Tectimicrobiota</taxon>
    </lineage>
</organism>
<dbReference type="SUPFAM" id="SSF53098">
    <property type="entry name" value="Ribonuclease H-like"/>
    <property type="match status" value="1"/>
</dbReference>
<evidence type="ECO:0000259" key="1">
    <source>
        <dbReference type="Pfam" id="PF01609"/>
    </source>
</evidence>
<evidence type="ECO:0000313" key="2">
    <source>
        <dbReference type="EMBL" id="MBM3224675.1"/>
    </source>
</evidence>
<dbReference type="EMBL" id="VGLS01000381">
    <property type="protein sequence ID" value="MBM3224675.1"/>
    <property type="molecule type" value="Genomic_DNA"/>
</dbReference>
<dbReference type="InterPro" id="IPR012337">
    <property type="entry name" value="RNaseH-like_sf"/>
</dbReference>
<dbReference type="GO" id="GO:0004803">
    <property type="term" value="F:transposase activity"/>
    <property type="evidence" value="ECO:0007669"/>
    <property type="project" value="InterPro"/>
</dbReference>
<dbReference type="PANTHER" id="PTHR33258">
    <property type="entry name" value="TRANSPOSASE INSL FOR INSERTION SEQUENCE ELEMENT IS186A-RELATED"/>
    <property type="match status" value="1"/>
</dbReference>
<reference evidence="2" key="1">
    <citation type="submission" date="2019-03" db="EMBL/GenBank/DDBJ databases">
        <title>Lake Tanganyika Metagenome-Assembled Genomes (MAGs).</title>
        <authorList>
            <person name="Tran P."/>
        </authorList>
    </citation>
    <scope>NUCLEOTIDE SEQUENCE</scope>
    <source>
        <strain evidence="2">K_DeepCast_65m_m2_066</strain>
    </source>
</reference>
<feature type="domain" description="Transposase IS4-like" evidence="1">
    <location>
        <begin position="131"/>
        <end position="310"/>
    </location>
</feature>
<dbReference type="PANTHER" id="PTHR33258:SF1">
    <property type="entry name" value="TRANSPOSASE INSL FOR INSERTION SEQUENCE ELEMENT IS186A-RELATED"/>
    <property type="match status" value="1"/>
</dbReference>
<sequence length="311" mass="34821">MGRCLPPPLSEEILQGCKYFRLLGPLFDHLRLAATERDRAGNRQLCYDQYASLLLLYFFNPVVTSLRGLQQTTPLTKVQEQGGVRPTSLRALSEAASVFDATLLHDILRPLGTRLRPQRPLAEQAALAQWIAVDGRLLPALPRMAWALWQDDQHRAAKMPVAFAVLRQGPIDVTVTAGNGSERAAWRRLVQPGGFYVVDRGYVDDSLLQELHDLPCHVLCRVKDNVAYEVQEERILTPAAVQAGVVRDVLLRRLGTPHHTRLLPQPFRLVQVATGTTRQDGPPDVVGLVTHRRDLDAELVALAYRYRWAVA</sequence>
<dbReference type="AlphaFoldDB" id="A0A937W2S9"/>
<evidence type="ECO:0000313" key="3">
    <source>
        <dbReference type="Proteomes" id="UP000712673"/>
    </source>
</evidence>
<protein>
    <submittedName>
        <fullName evidence="2">Transposase</fullName>
    </submittedName>
</protein>
<gene>
    <name evidence="2" type="ORF">FJZ47_12840</name>
</gene>
<dbReference type="Proteomes" id="UP000712673">
    <property type="component" value="Unassembled WGS sequence"/>
</dbReference>
<dbReference type="GO" id="GO:0006313">
    <property type="term" value="P:DNA transposition"/>
    <property type="evidence" value="ECO:0007669"/>
    <property type="project" value="InterPro"/>
</dbReference>
<proteinExistence type="predicted"/>
<dbReference type="GO" id="GO:0003677">
    <property type="term" value="F:DNA binding"/>
    <property type="evidence" value="ECO:0007669"/>
    <property type="project" value="InterPro"/>
</dbReference>
<name>A0A937W2S9_UNCTE</name>
<dbReference type="Pfam" id="PF01609">
    <property type="entry name" value="DDE_Tnp_1"/>
    <property type="match status" value="1"/>
</dbReference>